<dbReference type="NCBIfam" id="NF007231">
    <property type="entry name" value="PRK09649.1"/>
    <property type="match status" value="1"/>
</dbReference>
<evidence type="ECO:0000256" key="3">
    <source>
        <dbReference type="ARBA" id="ARBA00023082"/>
    </source>
</evidence>
<evidence type="ECO:0000256" key="2">
    <source>
        <dbReference type="ARBA" id="ARBA00023015"/>
    </source>
</evidence>
<dbReference type="Pfam" id="PF04542">
    <property type="entry name" value="Sigma70_r2"/>
    <property type="match status" value="1"/>
</dbReference>
<dbReference type="InterPro" id="IPR013325">
    <property type="entry name" value="RNA_pol_sigma_r2"/>
</dbReference>
<dbReference type="PANTHER" id="PTHR43133">
    <property type="entry name" value="RNA POLYMERASE ECF-TYPE SIGMA FACTO"/>
    <property type="match status" value="1"/>
</dbReference>
<comment type="caution">
    <text evidence="9">The sequence shown here is derived from an EMBL/GenBank/DDBJ whole genome shotgun (WGS) entry which is preliminary data.</text>
</comment>
<dbReference type="InterPro" id="IPR013324">
    <property type="entry name" value="RNA_pol_sigma_r3/r4-like"/>
</dbReference>
<name>A0ABT6PGW2_9PSEU</name>
<keyword evidence="10" id="KW-1185">Reference proteome</keyword>
<dbReference type="RefSeq" id="WP_281453572.1">
    <property type="nucleotide sequence ID" value="NZ_JASAOF010000001.1"/>
</dbReference>
<evidence type="ECO:0000259" key="8">
    <source>
        <dbReference type="Pfam" id="PF08281"/>
    </source>
</evidence>
<dbReference type="InterPro" id="IPR036388">
    <property type="entry name" value="WH-like_DNA-bd_sf"/>
</dbReference>
<dbReference type="Proteomes" id="UP001237595">
    <property type="component" value="Unassembled WGS sequence"/>
</dbReference>
<dbReference type="Gene3D" id="1.10.1740.10">
    <property type="match status" value="1"/>
</dbReference>
<dbReference type="PANTHER" id="PTHR43133:SF61">
    <property type="entry name" value="ECF RNA POLYMERASE SIGMA FACTOR SIGC"/>
    <property type="match status" value="1"/>
</dbReference>
<evidence type="ECO:0000256" key="6">
    <source>
        <dbReference type="RuleBase" id="RU000716"/>
    </source>
</evidence>
<dbReference type="SUPFAM" id="SSF88946">
    <property type="entry name" value="Sigma2 domain of RNA polymerase sigma factors"/>
    <property type="match status" value="1"/>
</dbReference>
<feature type="domain" description="RNA polymerase sigma-70 region 2" evidence="7">
    <location>
        <begin position="30"/>
        <end position="94"/>
    </location>
</feature>
<dbReference type="NCBIfam" id="TIGR02937">
    <property type="entry name" value="sigma70-ECF"/>
    <property type="match status" value="1"/>
</dbReference>
<evidence type="ECO:0000256" key="5">
    <source>
        <dbReference type="ARBA" id="ARBA00023163"/>
    </source>
</evidence>
<keyword evidence="4 6" id="KW-0238">DNA-binding</keyword>
<accession>A0ABT6PGW2</accession>
<evidence type="ECO:0000259" key="7">
    <source>
        <dbReference type="Pfam" id="PF04542"/>
    </source>
</evidence>
<sequence length="183" mass="20561">MSRSEDANARLTELALQARRGDPHAMEAFVRESQHDVWRFVAHLAGPHLADDLAQETFLRAFRSIRRFSARSSARTWLLSIARRVVVDQIRYERSRPRTTHTSPDTEPHSPDSGFENVVALNLLLADLDPDRREALVLTQVLGLPYAEAAHITGCPVGTIRSRVARARDQLLATHSHPDEETG</sequence>
<gene>
    <name evidence="9" type="primary">sigC</name>
    <name evidence="9" type="ORF">QFW96_01145</name>
</gene>
<reference evidence="9 10" key="1">
    <citation type="submission" date="2023-04" db="EMBL/GenBank/DDBJ databases">
        <title>Draft genome sequence of Saccharopolyspora sp. TS4A08 isolated from sweet potato rhizospheric soil.</title>
        <authorList>
            <person name="Suksaard P."/>
            <person name="Duangmal K."/>
        </authorList>
    </citation>
    <scope>NUCLEOTIDE SEQUENCE [LARGE SCALE GENOMIC DNA]</scope>
    <source>
        <strain evidence="9 10">TS4A08</strain>
    </source>
</reference>
<proteinExistence type="inferred from homology"/>
<protein>
    <recommendedName>
        <fullName evidence="6">RNA polymerase sigma factor</fullName>
    </recommendedName>
</protein>
<dbReference type="InterPro" id="IPR000838">
    <property type="entry name" value="RNA_pol_sigma70_ECF_CS"/>
</dbReference>
<dbReference type="Pfam" id="PF08281">
    <property type="entry name" value="Sigma70_r4_2"/>
    <property type="match status" value="1"/>
</dbReference>
<keyword evidence="3 6" id="KW-0731">Sigma factor</keyword>
<evidence type="ECO:0000256" key="1">
    <source>
        <dbReference type="ARBA" id="ARBA00010641"/>
    </source>
</evidence>
<dbReference type="InterPro" id="IPR013249">
    <property type="entry name" value="RNA_pol_sigma70_r4_t2"/>
</dbReference>
<dbReference type="InterPro" id="IPR014284">
    <property type="entry name" value="RNA_pol_sigma-70_dom"/>
</dbReference>
<dbReference type="SUPFAM" id="SSF88659">
    <property type="entry name" value="Sigma3 and sigma4 domains of RNA polymerase sigma factors"/>
    <property type="match status" value="1"/>
</dbReference>
<dbReference type="Gene3D" id="1.10.10.10">
    <property type="entry name" value="Winged helix-like DNA-binding domain superfamily/Winged helix DNA-binding domain"/>
    <property type="match status" value="1"/>
</dbReference>
<evidence type="ECO:0000313" key="10">
    <source>
        <dbReference type="Proteomes" id="UP001237595"/>
    </source>
</evidence>
<dbReference type="CDD" id="cd06171">
    <property type="entry name" value="Sigma70_r4"/>
    <property type="match status" value="1"/>
</dbReference>
<keyword evidence="5 6" id="KW-0804">Transcription</keyword>
<dbReference type="EMBL" id="JASAOF010000001">
    <property type="protein sequence ID" value="MDI2027189.1"/>
    <property type="molecule type" value="Genomic_DNA"/>
</dbReference>
<evidence type="ECO:0000313" key="9">
    <source>
        <dbReference type="EMBL" id="MDI2027189.1"/>
    </source>
</evidence>
<feature type="domain" description="RNA polymerase sigma factor 70 region 4 type 2" evidence="8">
    <location>
        <begin position="121"/>
        <end position="171"/>
    </location>
</feature>
<comment type="similarity">
    <text evidence="1 6">Belongs to the sigma-70 factor family. ECF subfamily.</text>
</comment>
<dbReference type="InterPro" id="IPR039425">
    <property type="entry name" value="RNA_pol_sigma-70-like"/>
</dbReference>
<dbReference type="InterPro" id="IPR007627">
    <property type="entry name" value="RNA_pol_sigma70_r2"/>
</dbReference>
<dbReference type="PROSITE" id="PS01063">
    <property type="entry name" value="SIGMA70_ECF"/>
    <property type="match status" value="1"/>
</dbReference>
<keyword evidence="2 6" id="KW-0805">Transcription regulation</keyword>
<organism evidence="9 10">
    <name type="scientific">Saccharopolyspora ipomoeae</name>
    <dbReference type="NCBI Taxonomy" id="3042027"/>
    <lineage>
        <taxon>Bacteria</taxon>
        <taxon>Bacillati</taxon>
        <taxon>Actinomycetota</taxon>
        <taxon>Actinomycetes</taxon>
        <taxon>Pseudonocardiales</taxon>
        <taxon>Pseudonocardiaceae</taxon>
        <taxon>Saccharopolyspora</taxon>
    </lineage>
</organism>
<evidence type="ECO:0000256" key="4">
    <source>
        <dbReference type="ARBA" id="ARBA00023125"/>
    </source>
</evidence>